<evidence type="ECO:0000256" key="1">
    <source>
        <dbReference type="ARBA" id="ARBA00022598"/>
    </source>
</evidence>
<keyword evidence="4 6" id="KW-0067">ATP-binding</keyword>
<comment type="catalytic activity">
    <reaction evidence="5 6">
        <text>cytidine(34) in tRNA(Ile2) + L-lysine + ATP = lysidine(34) in tRNA(Ile2) + AMP + diphosphate + H(+)</text>
        <dbReference type="Rhea" id="RHEA:43744"/>
        <dbReference type="Rhea" id="RHEA-COMP:10625"/>
        <dbReference type="Rhea" id="RHEA-COMP:10670"/>
        <dbReference type="ChEBI" id="CHEBI:15378"/>
        <dbReference type="ChEBI" id="CHEBI:30616"/>
        <dbReference type="ChEBI" id="CHEBI:32551"/>
        <dbReference type="ChEBI" id="CHEBI:33019"/>
        <dbReference type="ChEBI" id="CHEBI:82748"/>
        <dbReference type="ChEBI" id="CHEBI:83665"/>
        <dbReference type="ChEBI" id="CHEBI:456215"/>
        <dbReference type="EC" id="6.3.4.19"/>
    </reaction>
</comment>
<dbReference type="Gene3D" id="3.40.50.620">
    <property type="entry name" value="HUPs"/>
    <property type="match status" value="1"/>
</dbReference>
<name>A0A2N8U3N5_MYCBV</name>
<gene>
    <name evidence="6 8" type="primary">tilS</name>
    <name evidence="8" type="ORF">HYD69_04070</name>
    <name evidence="9" type="ORF">MBOVJF4278_00873</name>
</gene>
<keyword evidence="6" id="KW-0963">Cytoplasm</keyword>
<dbReference type="EMBL" id="CP058496">
    <property type="protein sequence ID" value="QQH50111.1"/>
    <property type="molecule type" value="Genomic_DNA"/>
</dbReference>
<evidence type="ECO:0000313" key="8">
    <source>
        <dbReference type="EMBL" id="QQH50111.1"/>
    </source>
</evidence>
<dbReference type="Pfam" id="PF01171">
    <property type="entry name" value="ATP_bind_3"/>
    <property type="match status" value="1"/>
</dbReference>
<keyword evidence="11" id="KW-1185">Reference proteome</keyword>
<evidence type="ECO:0000256" key="4">
    <source>
        <dbReference type="ARBA" id="ARBA00022840"/>
    </source>
</evidence>
<reference evidence="8" key="3">
    <citation type="submission" date="2021-04" db="EMBL/GenBank/DDBJ databases">
        <authorList>
            <person name="Vereecke N."/>
            <person name="Bokma J."/>
        </authorList>
    </citation>
    <scope>NUCLEOTIDE SEQUENCE</scope>
    <source>
        <strain evidence="8">Mb222</strain>
    </source>
</reference>
<dbReference type="PANTHER" id="PTHR43033">
    <property type="entry name" value="TRNA(ILE)-LYSIDINE SYNTHASE-RELATED"/>
    <property type="match status" value="1"/>
</dbReference>
<dbReference type="GO" id="GO:0005737">
    <property type="term" value="C:cytoplasm"/>
    <property type="evidence" value="ECO:0007669"/>
    <property type="project" value="UniProtKB-SubCell"/>
</dbReference>
<evidence type="ECO:0000256" key="3">
    <source>
        <dbReference type="ARBA" id="ARBA00022741"/>
    </source>
</evidence>
<evidence type="ECO:0000256" key="5">
    <source>
        <dbReference type="ARBA" id="ARBA00048539"/>
    </source>
</evidence>
<dbReference type="InterPro" id="IPR011063">
    <property type="entry name" value="TilS/TtcA_N"/>
</dbReference>
<reference evidence="8 11" key="2">
    <citation type="journal article" date="2020" name="Vet. Res.">
        <title>Phylogenomic analysis of Mycoplasma bovis from Belgian veal, dairy and beef herds.</title>
        <authorList>
            <person name="Bokma J."/>
            <person name="Vereecke N."/>
            <person name="De Bleecker K."/>
            <person name="Callens J."/>
            <person name="Ribbens S."/>
            <person name="Nauwynck H."/>
            <person name="Haesebrouck F."/>
            <person name="Theuns S."/>
            <person name="Boyen F."/>
            <person name="Pardon B."/>
        </authorList>
    </citation>
    <scope>NUCLEOTIDE SEQUENCE [LARGE SCALE GENOMIC DNA]</scope>
    <source>
        <strain evidence="8 11">Mb222</strain>
    </source>
</reference>
<comment type="similarity">
    <text evidence="6">Belongs to the tRNA(Ile)-lysidine synthase family.</text>
</comment>
<dbReference type="AlphaFoldDB" id="A0A2N8U3N5"/>
<dbReference type="RefSeq" id="WP_075271032.1">
    <property type="nucleotide sequence ID" value="NZ_CP022586.1"/>
</dbReference>
<sequence length="286" mass="34182">MILLGVSGGPDSMYLLDLLYSKRKDIVVATVNYNVRENSSYDVEVVRKYCQEKEIIFEHLEIDKNACFKGNFEQWARNIRFDFFKKLYEKYNCEALYLAHQKDDFIESFFMQKESNRKPDFFGIRAQNEIFGMNVLRPLVNKVFKSEILDYLHKNKIDYAYDYTNDLTIYTRNKIRDRLKNLSNKEKSKIIDEINKLNQNLQMTENEVLSEYIEWKNTNFSQDTFAKFKNKDRLVYKLIYEKFSNISLSKGKINSVAEFILSKNRTSNYLLKNDVFMQKKHGKLVF</sequence>
<comment type="function">
    <text evidence="6">Ligates lysine onto the cytidine present at position 34 of the AUA codon-specific tRNA(Ile) that contains the anticodon CAU, in an ATP-dependent manner. Cytidine is converted to lysidine, thus changing the amino acid specificity of the tRNA from methionine to isoleucine.</text>
</comment>
<evidence type="ECO:0000313" key="9">
    <source>
        <dbReference type="EMBL" id="SBO46629.1"/>
    </source>
</evidence>
<dbReference type="GO" id="GO:0006400">
    <property type="term" value="P:tRNA modification"/>
    <property type="evidence" value="ECO:0007669"/>
    <property type="project" value="UniProtKB-UniRule"/>
</dbReference>
<evidence type="ECO:0000259" key="7">
    <source>
        <dbReference type="Pfam" id="PF01171"/>
    </source>
</evidence>
<dbReference type="PANTHER" id="PTHR43033:SF1">
    <property type="entry name" value="TRNA(ILE)-LYSIDINE SYNTHASE-RELATED"/>
    <property type="match status" value="1"/>
</dbReference>
<proteinExistence type="inferred from homology"/>
<evidence type="ECO:0000256" key="2">
    <source>
        <dbReference type="ARBA" id="ARBA00022694"/>
    </source>
</evidence>
<dbReference type="EMBL" id="LT578453">
    <property type="protein sequence ID" value="SBO46629.1"/>
    <property type="molecule type" value="Genomic_DNA"/>
</dbReference>
<dbReference type="InterPro" id="IPR014729">
    <property type="entry name" value="Rossmann-like_a/b/a_fold"/>
</dbReference>
<dbReference type="STRING" id="28903.B0W43_04360"/>
<evidence type="ECO:0000256" key="6">
    <source>
        <dbReference type="HAMAP-Rule" id="MF_01161"/>
    </source>
</evidence>
<feature type="domain" description="tRNA(Ile)-lysidine/2-thiocytidine synthase N-terminal" evidence="7">
    <location>
        <begin position="2"/>
        <end position="177"/>
    </location>
</feature>
<comment type="domain">
    <text evidence="6">The N-terminal region contains the highly conserved SGGXDS motif, predicted to be a P-loop motif involved in ATP binding.</text>
</comment>
<comment type="subcellular location">
    <subcellularLocation>
        <location evidence="6">Cytoplasm</location>
    </subcellularLocation>
</comment>
<keyword evidence="3 6" id="KW-0547">Nucleotide-binding</keyword>
<dbReference type="GO" id="GO:0032267">
    <property type="term" value="F:tRNA(Ile)-lysidine synthase activity"/>
    <property type="evidence" value="ECO:0007669"/>
    <property type="project" value="UniProtKB-EC"/>
</dbReference>
<dbReference type="HAMAP" id="MF_01161">
    <property type="entry name" value="tRNA_Ile_lys_synt"/>
    <property type="match status" value="1"/>
</dbReference>
<dbReference type="GO" id="GO:0005524">
    <property type="term" value="F:ATP binding"/>
    <property type="evidence" value="ECO:0007669"/>
    <property type="project" value="UniProtKB-UniRule"/>
</dbReference>
<evidence type="ECO:0000313" key="10">
    <source>
        <dbReference type="Proteomes" id="UP000233776"/>
    </source>
</evidence>
<dbReference type="SUPFAM" id="SSF52402">
    <property type="entry name" value="Adenine nucleotide alpha hydrolases-like"/>
    <property type="match status" value="1"/>
</dbReference>
<dbReference type="NCBIfam" id="TIGR02432">
    <property type="entry name" value="lysidine_TilS_N"/>
    <property type="match status" value="1"/>
</dbReference>
<dbReference type="InterPro" id="IPR012795">
    <property type="entry name" value="tRNA_Ile_lys_synt_N"/>
</dbReference>
<dbReference type="EC" id="6.3.4.19" evidence="6"/>
<keyword evidence="1 6" id="KW-0436">Ligase</keyword>
<feature type="binding site" evidence="6">
    <location>
        <begin position="7"/>
        <end position="12"/>
    </location>
    <ligand>
        <name>ATP</name>
        <dbReference type="ChEBI" id="CHEBI:30616"/>
    </ligand>
</feature>
<evidence type="ECO:0000313" key="11">
    <source>
        <dbReference type="Proteomes" id="UP000596039"/>
    </source>
</evidence>
<dbReference type="Proteomes" id="UP000596039">
    <property type="component" value="Chromosome"/>
</dbReference>
<protein>
    <recommendedName>
        <fullName evidence="6">tRNA(Ile)-lysidine synthase</fullName>
        <ecNumber evidence="6">6.3.4.19</ecNumber>
    </recommendedName>
    <alternativeName>
        <fullName evidence="6">tRNA(Ile)-2-lysyl-cytidine synthase</fullName>
    </alternativeName>
    <alternativeName>
        <fullName evidence="6">tRNA(Ile)-lysidine synthetase</fullName>
    </alternativeName>
</protein>
<reference evidence="9 10" key="1">
    <citation type="submission" date="2016-06" db="EMBL/GenBank/DDBJ databases">
        <authorList>
            <person name="Kjaerup R.B."/>
            <person name="Dalgaard T.S."/>
            <person name="Juul-Madsen H.R."/>
        </authorList>
    </citation>
    <scope>NUCLEOTIDE SEQUENCE [LARGE SCALE GENOMIC DNA]</scope>
    <source>
        <strain evidence="9">JF4278</strain>
    </source>
</reference>
<organism evidence="9 10">
    <name type="scientific">Mycoplasmopsis bovis</name>
    <name type="common">Mycoplasma bovis</name>
    <dbReference type="NCBI Taxonomy" id="28903"/>
    <lineage>
        <taxon>Bacteria</taxon>
        <taxon>Bacillati</taxon>
        <taxon>Mycoplasmatota</taxon>
        <taxon>Mycoplasmoidales</taxon>
        <taxon>Metamycoplasmataceae</taxon>
        <taxon>Mycoplasmopsis</taxon>
    </lineage>
</organism>
<dbReference type="InterPro" id="IPR012094">
    <property type="entry name" value="tRNA_Ile_lys_synt"/>
</dbReference>
<keyword evidence="2 6" id="KW-0819">tRNA processing</keyword>
<accession>A0A2N8U3N5</accession>
<dbReference type="CDD" id="cd01992">
    <property type="entry name" value="TilS_N"/>
    <property type="match status" value="1"/>
</dbReference>
<dbReference type="Proteomes" id="UP000233776">
    <property type="component" value="Chromosome I"/>
</dbReference>